<evidence type="ECO:0000256" key="1">
    <source>
        <dbReference type="ARBA" id="ARBA00022729"/>
    </source>
</evidence>
<dbReference type="PROSITE" id="PS51318">
    <property type="entry name" value="TAT"/>
    <property type="match status" value="1"/>
</dbReference>
<protein>
    <submittedName>
        <fullName evidence="3">Twin-arginine translocation signal domain-containing protein</fullName>
    </submittedName>
</protein>
<dbReference type="InterPro" id="IPR019546">
    <property type="entry name" value="TAT_signal_bac_arc"/>
</dbReference>
<comment type="caution">
    <text evidence="3">The sequence shown here is derived from an EMBL/GenBank/DDBJ whole genome shotgun (WGS) entry which is preliminary data.</text>
</comment>
<dbReference type="EMBL" id="JAKIKT010000011">
    <property type="protein sequence ID" value="MCL2916117.1"/>
    <property type="molecule type" value="Genomic_DNA"/>
</dbReference>
<dbReference type="InterPro" id="IPR014177">
    <property type="entry name" value="Formate_DH_TAT-contain"/>
</dbReference>
<feature type="signal peptide" evidence="2">
    <location>
        <begin position="1"/>
        <end position="37"/>
    </location>
</feature>
<dbReference type="NCBIfam" id="TIGR01409">
    <property type="entry name" value="TAT_signal_seq"/>
    <property type="match status" value="1"/>
</dbReference>
<evidence type="ECO:0000256" key="2">
    <source>
        <dbReference type="SAM" id="SignalP"/>
    </source>
</evidence>
<dbReference type="NCBIfam" id="TIGR02811">
    <property type="entry name" value="formate_TAT"/>
    <property type="match status" value="1"/>
</dbReference>
<sequence>MKKQQPDLSRRSLLKTLTVGSAATAVVAASGISVAHAKEGNAVSKQNKDGYHETAHIRAYYNSLRS</sequence>
<dbReference type="PIRSF" id="PIRSF036704">
    <property type="entry name" value="UCP036704"/>
    <property type="match status" value="1"/>
</dbReference>
<feature type="chain" id="PRO_5045094973" evidence="2">
    <location>
        <begin position="38"/>
        <end position="66"/>
    </location>
</feature>
<reference evidence="3 4" key="1">
    <citation type="submission" date="2022-01" db="EMBL/GenBank/DDBJ databases">
        <title>Whole genome-based taxonomy of the Shewanellaceae.</title>
        <authorList>
            <person name="Martin-Rodriguez A.J."/>
        </authorList>
    </citation>
    <scope>NUCLEOTIDE SEQUENCE [LARGE SCALE GENOMIC DNA]</scope>
    <source>
        <strain evidence="3 4">DSM 21332</strain>
    </source>
</reference>
<dbReference type="Proteomes" id="UP001202831">
    <property type="component" value="Unassembled WGS sequence"/>
</dbReference>
<keyword evidence="4" id="KW-1185">Reference proteome</keyword>
<organism evidence="3 4">
    <name type="scientific">Shewanella corallii</name>
    <dbReference type="NCBI Taxonomy" id="560080"/>
    <lineage>
        <taxon>Bacteria</taxon>
        <taxon>Pseudomonadati</taxon>
        <taxon>Pseudomonadota</taxon>
        <taxon>Gammaproteobacteria</taxon>
        <taxon>Alteromonadales</taxon>
        <taxon>Shewanellaceae</taxon>
        <taxon>Shewanella</taxon>
    </lineage>
</organism>
<accession>A0ABT0NE91</accession>
<evidence type="ECO:0000313" key="4">
    <source>
        <dbReference type="Proteomes" id="UP001202831"/>
    </source>
</evidence>
<evidence type="ECO:0000313" key="3">
    <source>
        <dbReference type="EMBL" id="MCL2916117.1"/>
    </source>
</evidence>
<name>A0ABT0NE91_9GAMM</name>
<dbReference type="RefSeq" id="WP_115139105.1">
    <property type="nucleotide sequence ID" value="NZ_JAKIKT010000011.1"/>
</dbReference>
<dbReference type="InterPro" id="IPR006311">
    <property type="entry name" value="TAT_signal"/>
</dbReference>
<keyword evidence="1 2" id="KW-0732">Signal</keyword>
<gene>
    <name evidence="3" type="ORF">L2725_20465</name>
</gene>
<proteinExistence type="predicted"/>